<keyword evidence="2" id="KW-0732">Signal</keyword>
<evidence type="ECO:0000313" key="10">
    <source>
        <dbReference type="Proteomes" id="UP001054252"/>
    </source>
</evidence>
<protein>
    <recommendedName>
        <fullName evidence="8">Disease resistance R13L4/SHOC-2-like LRR domain-containing protein</fullName>
    </recommendedName>
</protein>
<keyword evidence="7" id="KW-1133">Transmembrane helix</keyword>
<dbReference type="Proteomes" id="UP001054252">
    <property type="component" value="Unassembled WGS sequence"/>
</dbReference>
<evidence type="ECO:0000256" key="5">
    <source>
        <dbReference type="ARBA" id="ARBA00023180"/>
    </source>
</evidence>
<dbReference type="Pfam" id="PF00560">
    <property type="entry name" value="LRR_1"/>
    <property type="match status" value="1"/>
</dbReference>
<dbReference type="Pfam" id="PF23598">
    <property type="entry name" value="LRR_14"/>
    <property type="match status" value="1"/>
</dbReference>
<dbReference type="EMBL" id="BPVZ01000294">
    <property type="protein sequence ID" value="GKV49316.1"/>
    <property type="molecule type" value="Genomic_DNA"/>
</dbReference>
<dbReference type="AlphaFoldDB" id="A0AAV5MKK6"/>
<sequence length="884" mass="97064">MAMGRILSRLIPNDPLIPLLNRGELPAVEVATRNSPALSNVVVPTKPRGSGKLNPESSSSKYSEELMKKNAELEKQLKDIQRSVDKLKSPRSHQQALDLDSTPFNLSITTKPYQEGFKISHLETYDGSDDPIEHLHTYQAIIKIQNATDAMMCKVLPATLKSIARRWYHKLPRHSIASYSQLATLFSNKFASQREIKQIATELMQIQHWVKRPPPPLHDSPLVDRSKYCDYHCGYGHNIDDCKSLKDDLDFLARNGKLEGYVQKPYAQQPTAVLNALKDMCKNLPLNWSGLDPCGDGWVGIECTDSRVTSITLANMGLEGQVFSEIPSLTELQTLDLSYNKGLTGSLPASIGDLTKLTNLNLIGCGFTGAIPDTIGNLQQLIMLSLNSNRFRGQIPPSIGNLSKLYWLDLADNQLEGPIPVSDGTTPGLDKLFDSNNLSGPIPSTLGLVQSLQVIRFDNNSLSGRFPSNLNNLTSLQDLYLSNNNRSGSLPSLTGMSNLNTLDLSNNSFSTSVIPTWISSLLSLTTLRMENTQLQGRVPDSLFSLPNLQTLIGDNPVCEAIGVAKTNCVVPQSNSTSLCTTPPSICLPATCSSDQVSSPRCGYHKDSKKSTTGIIIGAAVGGSVLLVLSLLTGVYAFCQKRKAERAILESNPFAHWDVKKSNGSIPQLRGARCFSFEELKKYTNNFSEANDIGSRGYGKESQESDWTRPGDSKLPLVQLEAWHIYMNLLILPSYIGTLNHPTYYWISASLLKLSISVSPSLSMKKVMLPLKSKGQWVRMALDKTKDLYNLQQILVPAIVDTSLKGLENFVDLAMTCVEESGANRPTMGKVVKEIENIMQTIGMNPNAESATSSSSYEEASKGNTLHPYSNESFAYSDSFPVSKV</sequence>
<dbReference type="InterPro" id="IPR032675">
    <property type="entry name" value="LRR_dom_sf"/>
</dbReference>
<keyword evidence="7" id="KW-0812">Transmembrane</keyword>
<reference evidence="9 10" key="1">
    <citation type="journal article" date="2021" name="Commun. Biol.">
        <title>The genome of Shorea leprosula (Dipterocarpaceae) highlights the ecological relevance of drought in aseasonal tropical rainforests.</title>
        <authorList>
            <person name="Ng K.K.S."/>
            <person name="Kobayashi M.J."/>
            <person name="Fawcett J.A."/>
            <person name="Hatakeyama M."/>
            <person name="Paape T."/>
            <person name="Ng C.H."/>
            <person name="Ang C.C."/>
            <person name="Tnah L.H."/>
            <person name="Lee C.T."/>
            <person name="Nishiyama T."/>
            <person name="Sese J."/>
            <person name="O'Brien M.J."/>
            <person name="Copetti D."/>
            <person name="Mohd Noor M.I."/>
            <person name="Ong R.C."/>
            <person name="Putra M."/>
            <person name="Sireger I.Z."/>
            <person name="Indrioko S."/>
            <person name="Kosugi Y."/>
            <person name="Izuno A."/>
            <person name="Isagi Y."/>
            <person name="Lee S.L."/>
            <person name="Shimizu K.K."/>
        </authorList>
    </citation>
    <scope>NUCLEOTIDE SEQUENCE [LARGE SCALE GENOMIC DNA]</scope>
    <source>
        <strain evidence="9">214</strain>
    </source>
</reference>
<proteinExistence type="predicted"/>
<dbReference type="InterPro" id="IPR001611">
    <property type="entry name" value="Leu-rich_rpt"/>
</dbReference>
<name>A0AAV5MKK6_9ROSI</name>
<comment type="subcellular location">
    <subcellularLocation>
        <location evidence="1">Membrane</location>
    </subcellularLocation>
</comment>
<evidence type="ECO:0000313" key="9">
    <source>
        <dbReference type="EMBL" id="GKV49316.1"/>
    </source>
</evidence>
<gene>
    <name evidence="9" type="ORF">SLEP1_g56072</name>
</gene>
<evidence type="ECO:0000256" key="1">
    <source>
        <dbReference type="ARBA" id="ARBA00004370"/>
    </source>
</evidence>
<keyword evidence="5" id="KW-0325">Glycoprotein</keyword>
<evidence type="ECO:0000256" key="4">
    <source>
        <dbReference type="ARBA" id="ARBA00023136"/>
    </source>
</evidence>
<dbReference type="GO" id="GO:0016020">
    <property type="term" value="C:membrane"/>
    <property type="evidence" value="ECO:0007669"/>
    <property type="project" value="UniProtKB-SubCell"/>
</dbReference>
<organism evidence="9 10">
    <name type="scientific">Rubroshorea leprosula</name>
    <dbReference type="NCBI Taxonomy" id="152421"/>
    <lineage>
        <taxon>Eukaryota</taxon>
        <taxon>Viridiplantae</taxon>
        <taxon>Streptophyta</taxon>
        <taxon>Embryophyta</taxon>
        <taxon>Tracheophyta</taxon>
        <taxon>Spermatophyta</taxon>
        <taxon>Magnoliopsida</taxon>
        <taxon>eudicotyledons</taxon>
        <taxon>Gunneridae</taxon>
        <taxon>Pentapetalae</taxon>
        <taxon>rosids</taxon>
        <taxon>malvids</taxon>
        <taxon>Malvales</taxon>
        <taxon>Dipterocarpaceae</taxon>
        <taxon>Rubroshorea</taxon>
    </lineage>
</organism>
<dbReference type="InterPro" id="IPR055414">
    <property type="entry name" value="LRR_R13L4/SHOC2-like"/>
</dbReference>
<evidence type="ECO:0000256" key="7">
    <source>
        <dbReference type="SAM" id="Phobius"/>
    </source>
</evidence>
<evidence type="ECO:0000256" key="6">
    <source>
        <dbReference type="SAM" id="MobiDB-lite"/>
    </source>
</evidence>
<feature type="region of interest" description="Disordered" evidence="6">
    <location>
        <begin position="41"/>
        <end position="65"/>
    </location>
</feature>
<evidence type="ECO:0000256" key="3">
    <source>
        <dbReference type="ARBA" id="ARBA00022737"/>
    </source>
</evidence>
<feature type="transmembrane region" description="Helical" evidence="7">
    <location>
        <begin position="614"/>
        <end position="638"/>
    </location>
</feature>
<evidence type="ECO:0000256" key="2">
    <source>
        <dbReference type="ARBA" id="ARBA00022729"/>
    </source>
</evidence>
<comment type="caution">
    <text evidence="9">The sequence shown here is derived from an EMBL/GenBank/DDBJ whole genome shotgun (WGS) entry which is preliminary data.</text>
</comment>
<keyword evidence="3" id="KW-0677">Repeat</keyword>
<evidence type="ECO:0000259" key="8">
    <source>
        <dbReference type="Pfam" id="PF23598"/>
    </source>
</evidence>
<keyword evidence="10" id="KW-1185">Reference proteome</keyword>
<feature type="domain" description="Disease resistance R13L4/SHOC-2-like LRR" evidence="8">
    <location>
        <begin position="369"/>
        <end position="551"/>
    </location>
</feature>
<dbReference type="PANTHER" id="PTHR45974">
    <property type="entry name" value="RECEPTOR-LIKE PROTEIN 55"/>
    <property type="match status" value="1"/>
</dbReference>
<dbReference type="Gene3D" id="3.80.10.10">
    <property type="entry name" value="Ribonuclease Inhibitor"/>
    <property type="match status" value="2"/>
</dbReference>
<dbReference type="SUPFAM" id="SSF52058">
    <property type="entry name" value="L domain-like"/>
    <property type="match status" value="1"/>
</dbReference>
<dbReference type="FunFam" id="3.80.10.10:FF:000363">
    <property type="entry name" value="Leucine-rich repeat family protein"/>
    <property type="match status" value="1"/>
</dbReference>
<dbReference type="PANTHER" id="PTHR45974:SF266">
    <property type="entry name" value="LEUCINE-RICH REPEAT RECEPTOR PROTEIN KINASE HPCA1"/>
    <property type="match status" value="1"/>
</dbReference>
<keyword evidence="4 7" id="KW-0472">Membrane</keyword>
<accession>A0AAV5MKK6</accession>